<protein>
    <submittedName>
        <fullName evidence="1">Uncharacterized protein</fullName>
    </submittedName>
</protein>
<keyword evidence="2" id="KW-1185">Reference proteome</keyword>
<reference evidence="1 2" key="1">
    <citation type="submission" date="2023-11" db="EMBL/GenBank/DDBJ databases">
        <title>Analysis of the Genomes of Mucilaginibacter gossypii cycad 4 and M. sabulilitoris SNA2: microbes with the potential for plant growth promotion.</title>
        <authorList>
            <person name="Hirsch A.M."/>
            <person name="Humm E."/>
            <person name="Rubbi M."/>
            <person name="Del Vecchio G."/>
            <person name="Ha S.M."/>
            <person name="Pellegrini M."/>
            <person name="Gunsalus R.P."/>
        </authorList>
    </citation>
    <scope>NUCLEOTIDE SEQUENCE [LARGE SCALE GENOMIC DNA]</scope>
    <source>
        <strain evidence="1 2">SNA2</strain>
    </source>
</reference>
<evidence type="ECO:0000313" key="2">
    <source>
        <dbReference type="Proteomes" id="UP001324380"/>
    </source>
</evidence>
<accession>A0ABZ0THG5</accession>
<evidence type="ECO:0000313" key="1">
    <source>
        <dbReference type="EMBL" id="WPU92458.1"/>
    </source>
</evidence>
<sequence>MIYQLVKEKISQIRLLFPNGPRKSIKTTEHKSLWRSAHDSRLLSGLDRALYNERERQLIMELIRNDEWIIEEKNDLIAMLNAAGPF</sequence>
<dbReference type="RefSeq" id="WP_321561620.1">
    <property type="nucleotide sequence ID" value="NZ_CP139558.1"/>
</dbReference>
<proteinExistence type="predicted"/>
<name>A0ABZ0THG5_9SPHI</name>
<dbReference type="EMBL" id="CP139558">
    <property type="protein sequence ID" value="WPU92458.1"/>
    <property type="molecule type" value="Genomic_DNA"/>
</dbReference>
<gene>
    <name evidence="1" type="ORF">SNE25_24325</name>
</gene>
<dbReference type="Proteomes" id="UP001324380">
    <property type="component" value="Chromosome"/>
</dbReference>
<organism evidence="1 2">
    <name type="scientific">Mucilaginibacter sabulilitoris</name>
    <dbReference type="NCBI Taxonomy" id="1173583"/>
    <lineage>
        <taxon>Bacteria</taxon>
        <taxon>Pseudomonadati</taxon>
        <taxon>Bacteroidota</taxon>
        <taxon>Sphingobacteriia</taxon>
        <taxon>Sphingobacteriales</taxon>
        <taxon>Sphingobacteriaceae</taxon>
        <taxon>Mucilaginibacter</taxon>
    </lineage>
</organism>